<comment type="caution">
    <text evidence="1">The sequence shown here is derived from an EMBL/GenBank/DDBJ whole genome shotgun (WGS) entry which is preliminary data.</text>
</comment>
<gene>
    <name evidence="1" type="ORF">B0H17DRAFT_417003</name>
</gene>
<organism evidence="1 2">
    <name type="scientific">Mycena rosella</name>
    <name type="common">Pink bonnet</name>
    <name type="synonym">Agaricus rosellus</name>
    <dbReference type="NCBI Taxonomy" id="1033263"/>
    <lineage>
        <taxon>Eukaryota</taxon>
        <taxon>Fungi</taxon>
        <taxon>Dikarya</taxon>
        <taxon>Basidiomycota</taxon>
        <taxon>Agaricomycotina</taxon>
        <taxon>Agaricomycetes</taxon>
        <taxon>Agaricomycetidae</taxon>
        <taxon>Agaricales</taxon>
        <taxon>Marasmiineae</taxon>
        <taxon>Mycenaceae</taxon>
        <taxon>Mycena</taxon>
    </lineage>
</organism>
<dbReference type="Proteomes" id="UP001221757">
    <property type="component" value="Unassembled WGS sequence"/>
</dbReference>
<sequence length="79" mass="8913">MIKVRARSIARVSIPMTKETSSQEHTFAPLGIKSASFYLTLVHLGGFGLYASQTTICRHLLHIISGRRYQPDLDARLRE</sequence>
<dbReference type="EMBL" id="JARKIE010000036">
    <property type="protein sequence ID" value="KAJ7696065.1"/>
    <property type="molecule type" value="Genomic_DNA"/>
</dbReference>
<keyword evidence="2" id="KW-1185">Reference proteome</keyword>
<name>A0AAD7DQV8_MYCRO</name>
<evidence type="ECO:0000313" key="1">
    <source>
        <dbReference type="EMBL" id="KAJ7696065.1"/>
    </source>
</evidence>
<protein>
    <submittedName>
        <fullName evidence="1">Uncharacterized protein</fullName>
    </submittedName>
</protein>
<proteinExistence type="predicted"/>
<reference evidence="1" key="1">
    <citation type="submission" date="2023-03" db="EMBL/GenBank/DDBJ databases">
        <title>Massive genome expansion in bonnet fungi (Mycena s.s.) driven by repeated elements and novel gene families across ecological guilds.</title>
        <authorList>
            <consortium name="Lawrence Berkeley National Laboratory"/>
            <person name="Harder C.B."/>
            <person name="Miyauchi S."/>
            <person name="Viragh M."/>
            <person name="Kuo A."/>
            <person name="Thoen E."/>
            <person name="Andreopoulos B."/>
            <person name="Lu D."/>
            <person name="Skrede I."/>
            <person name="Drula E."/>
            <person name="Henrissat B."/>
            <person name="Morin E."/>
            <person name="Kohler A."/>
            <person name="Barry K."/>
            <person name="LaButti K."/>
            <person name="Morin E."/>
            <person name="Salamov A."/>
            <person name="Lipzen A."/>
            <person name="Mereny Z."/>
            <person name="Hegedus B."/>
            <person name="Baldrian P."/>
            <person name="Stursova M."/>
            <person name="Weitz H."/>
            <person name="Taylor A."/>
            <person name="Grigoriev I.V."/>
            <person name="Nagy L.G."/>
            <person name="Martin F."/>
            <person name="Kauserud H."/>
        </authorList>
    </citation>
    <scope>NUCLEOTIDE SEQUENCE</scope>
    <source>
        <strain evidence="1">CBHHK067</strain>
    </source>
</reference>
<evidence type="ECO:0000313" key="2">
    <source>
        <dbReference type="Proteomes" id="UP001221757"/>
    </source>
</evidence>
<accession>A0AAD7DQV8</accession>
<dbReference type="AlphaFoldDB" id="A0AAD7DQV8"/>